<evidence type="ECO:0000256" key="2">
    <source>
        <dbReference type="ARBA" id="ARBA00022573"/>
    </source>
</evidence>
<dbReference type="STRING" id="348151.IV55_GL001576"/>
<evidence type="ECO:0000313" key="4">
    <source>
        <dbReference type="EMBL" id="GEK27885.1"/>
    </source>
</evidence>
<evidence type="ECO:0000256" key="3">
    <source>
        <dbReference type="ARBA" id="ARBA00023002"/>
    </source>
</evidence>
<sequence length="250" mass="28072">MILLIGGTSESLSVADLLTSRRLPFWLSVTTDYGQDLAEEHAEKVIETLFDDVTLTDFIQREQINIIIDASHPFAKVISTLALDVAKAQKIQYVRFERQSSLLTDKCVIRYETQEEVIDYLRAHEGNIYLSTGSKTAGDYADALGTQRLQVRILPTVAALEKVTNAGFEAHQIDAIRGPFSLALNVELLRRQNARYLITKDSGDRGGVEEKIKAAKQLDMTCLVINRPRVDYAHEVSSLSELERFITEVK</sequence>
<dbReference type="RefSeq" id="WP_057809994.1">
    <property type="nucleotide sequence ID" value="NZ_BJUD01000002.1"/>
</dbReference>
<keyword evidence="6" id="KW-1185">Reference proteome</keyword>
<comment type="pathway">
    <text evidence="1">Cofactor biosynthesis; adenosylcobalamin biosynthesis.</text>
</comment>
<dbReference type="EMBL" id="BJUD01000002">
    <property type="protein sequence ID" value="GEK27885.1"/>
    <property type="molecule type" value="Genomic_DNA"/>
</dbReference>
<dbReference type="GO" id="GO:0016994">
    <property type="term" value="F:precorrin-6A reductase activity"/>
    <property type="evidence" value="ECO:0007669"/>
    <property type="project" value="InterPro"/>
</dbReference>
<dbReference type="Pfam" id="PF02571">
    <property type="entry name" value="CbiJ"/>
    <property type="match status" value="1"/>
</dbReference>
<gene>
    <name evidence="5" type="ORF">IV55_GL001576</name>
    <name evidence="4" type="ORF">LSI01_01960</name>
</gene>
<evidence type="ECO:0000313" key="5">
    <source>
        <dbReference type="EMBL" id="KRN96190.1"/>
    </source>
</evidence>
<dbReference type="EMBL" id="JQCB01000005">
    <property type="protein sequence ID" value="KRN96190.1"/>
    <property type="molecule type" value="Genomic_DNA"/>
</dbReference>
<dbReference type="Proteomes" id="UP000051139">
    <property type="component" value="Unassembled WGS sequence"/>
</dbReference>
<evidence type="ECO:0000313" key="7">
    <source>
        <dbReference type="Proteomes" id="UP000321429"/>
    </source>
</evidence>
<reference evidence="4 7" key="2">
    <citation type="submission" date="2019-07" db="EMBL/GenBank/DDBJ databases">
        <title>Whole genome shotgun sequence of Lactobacillus siliginis NBRC 101315.</title>
        <authorList>
            <person name="Hosoyama A."/>
            <person name="Uohara A."/>
            <person name="Ohji S."/>
            <person name="Ichikawa N."/>
        </authorList>
    </citation>
    <scope>NUCLEOTIDE SEQUENCE [LARGE SCALE GENOMIC DNA]</scope>
    <source>
        <strain evidence="4 7">NBRC 101315</strain>
    </source>
</reference>
<reference evidence="5 6" key="1">
    <citation type="journal article" date="2015" name="Genome Announc.">
        <title>Expanding the biotechnology potential of lactobacilli through comparative genomics of 213 strains and associated genera.</title>
        <authorList>
            <person name="Sun Z."/>
            <person name="Harris H.M."/>
            <person name="McCann A."/>
            <person name="Guo C."/>
            <person name="Argimon S."/>
            <person name="Zhang W."/>
            <person name="Yang X."/>
            <person name="Jeffery I.B."/>
            <person name="Cooney J.C."/>
            <person name="Kagawa T.F."/>
            <person name="Liu W."/>
            <person name="Song Y."/>
            <person name="Salvetti E."/>
            <person name="Wrobel A."/>
            <person name="Rasinkangas P."/>
            <person name="Parkhill J."/>
            <person name="Rea M.C."/>
            <person name="O'Sullivan O."/>
            <person name="Ritari J."/>
            <person name="Douillard F.P."/>
            <person name="Paul Ross R."/>
            <person name="Yang R."/>
            <person name="Briner A.E."/>
            <person name="Felis G.E."/>
            <person name="de Vos W.M."/>
            <person name="Barrangou R."/>
            <person name="Klaenhammer T.R."/>
            <person name="Caufield P.W."/>
            <person name="Cui Y."/>
            <person name="Zhang H."/>
            <person name="O'Toole P.W."/>
        </authorList>
    </citation>
    <scope>NUCLEOTIDE SEQUENCE [LARGE SCALE GENOMIC DNA]</scope>
    <source>
        <strain evidence="5 6">DSM 22696</strain>
    </source>
</reference>
<name>A0A0R2L3J0_9LACO</name>
<protein>
    <submittedName>
        <fullName evidence="5">Precorrin-6A reductase</fullName>
    </submittedName>
    <submittedName>
        <fullName evidence="4">Precorrin-6x reductase</fullName>
    </submittedName>
</protein>
<comment type="caution">
    <text evidence="5">The sequence shown here is derived from an EMBL/GenBank/DDBJ whole genome shotgun (WGS) entry which is preliminary data.</text>
</comment>
<proteinExistence type="predicted"/>
<dbReference type="UniPathway" id="UPA00148"/>
<dbReference type="NCBIfam" id="TIGR00715">
    <property type="entry name" value="precor6x_red"/>
    <property type="match status" value="1"/>
</dbReference>
<dbReference type="OrthoDB" id="9780707at2"/>
<organism evidence="5 6">
    <name type="scientific">Furfurilactobacillus siliginis</name>
    <dbReference type="NCBI Taxonomy" id="348151"/>
    <lineage>
        <taxon>Bacteria</taxon>
        <taxon>Bacillati</taxon>
        <taxon>Bacillota</taxon>
        <taxon>Bacilli</taxon>
        <taxon>Lactobacillales</taxon>
        <taxon>Lactobacillaceae</taxon>
        <taxon>Furfurilactobacillus</taxon>
    </lineage>
</organism>
<keyword evidence="3" id="KW-0560">Oxidoreductase</keyword>
<dbReference type="PANTHER" id="PTHR36925:SF1">
    <property type="entry name" value="COBALT-PRECORRIN-6A REDUCTASE"/>
    <property type="match status" value="1"/>
</dbReference>
<dbReference type="GO" id="GO:0009236">
    <property type="term" value="P:cobalamin biosynthetic process"/>
    <property type="evidence" value="ECO:0007669"/>
    <property type="project" value="UniProtKB-UniPathway"/>
</dbReference>
<dbReference type="PANTHER" id="PTHR36925">
    <property type="entry name" value="COBALT-PRECORRIN-6A REDUCTASE"/>
    <property type="match status" value="1"/>
</dbReference>
<dbReference type="PATRIC" id="fig|348151.3.peg.1623"/>
<dbReference type="PROSITE" id="PS51014">
    <property type="entry name" value="COBK_CBIJ"/>
    <property type="match status" value="1"/>
</dbReference>
<evidence type="ECO:0000256" key="1">
    <source>
        <dbReference type="ARBA" id="ARBA00004953"/>
    </source>
</evidence>
<dbReference type="Proteomes" id="UP000321429">
    <property type="component" value="Unassembled WGS sequence"/>
</dbReference>
<dbReference type="AlphaFoldDB" id="A0A0R2L3J0"/>
<accession>A0A0R2L3J0</accession>
<evidence type="ECO:0000313" key="6">
    <source>
        <dbReference type="Proteomes" id="UP000051139"/>
    </source>
</evidence>
<keyword evidence="2" id="KW-0169">Cobalamin biosynthesis</keyword>
<dbReference type="InterPro" id="IPR003723">
    <property type="entry name" value="Precorrin-6x_reduct"/>
</dbReference>